<dbReference type="NCBIfam" id="TIGR00079">
    <property type="entry name" value="pept_deformyl"/>
    <property type="match status" value="1"/>
</dbReference>
<comment type="function">
    <text evidence="5">Removes the formyl group from the N-terminal Met of newly synthesized proteins. Requires at least a dipeptide for an efficient rate of reaction. N-terminal L-methionine is a prerequisite for activity but the enzyme has broad specificity at other positions.</text>
</comment>
<dbReference type="PATRIC" id="fig|1632867.3.peg.3952"/>
<dbReference type="OrthoDB" id="9804313at2"/>
<proteinExistence type="inferred from homology"/>
<dbReference type="InterPro" id="IPR036821">
    <property type="entry name" value="Peptide_deformylase_sf"/>
</dbReference>
<feature type="binding site" evidence="5">
    <location>
        <position position="149"/>
    </location>
    <ligand>
        <name>Fe cation</name>
        <dbReference type="ChEBI" id="CHEBI:24875"/>
    </ligand>
</feature>
<feature type="active site" evidence="5">
    <location>
        <position position="146"/>
    </location>
</feature>
<evidence type="ECO:0000256" key="1">
    <source>
        <dbReference type="ARBA" id="ARBA00010759"/>
    </source>
</evidence>
<reference evidence="7" key="1">
    <citation type="submission" date="2015-03" db="EMBL/GenBank/DDBJ databases">
        <title>Draft genome sequence of a novel methanotroph (Sn10-6) isolated from flooded ricefield rhizosphere in India.</title>
        <authorList>
            <person name="Pandit P.S."/>
            <person name="Pore S.D."/>
            <person name="Arora P."/>
            <person name="Kapse N.G."/>
            <person name="Dhakephalkar P.K."/>
            <person name="Rahalkar M.C."/>
        </authorList>
    </citation>
    <scope>NUCLEOTIDE SEQUENCE [LARGE SCALE GENOMIC DNA]</scope>
    <source>
        <strain evidence="7">Sn10-6</strain>
    </source>
</reference>
<evidence type="ECO:0000256" key="5">
    <source>
        <dbReference type="HAMAP-Rule" id="MF_00163"/>
    </source>
</evidence>
<keyword evidence="5" id="KW-0408">Iron</keyword>
<dbReference type="EMBL" id="LAJX01000034">
    <property type="protein sequence ID" value="KJV07483.1"/>
    <property type="molecule type" value="Genomic_DNA"/>
</dbReference>
<dbReference type="Pfam" id="PF01327">
    <property type="entry name" value="Pep_deformylase"/>
    <property type="match status" value="1"/>
</dbReference>
<reference evidence="6 7" key="2">
    <citation type="journal article" date="2016" name="Microb. Ecol.">
        <title>Genome Characteristics of a Novel Type I Methanotroph (Sn10-6) Isolated from a Flooded Indian Rice Field.</title>
        <authorList>
            <person name="Rahalkar M.C."/>
            <person name="Pandit P.S."/>
            <person name="Dhakephalkar P.K."/>
            <person name="Pore S."/>
            <person name="Arora P."/>
            <person name="Kapse N."/>
        </authorList>
    </citation>
    <scope>NUCLEOTIDE SEQUENCE [LARGE SCALE GENOMIC DNA]</scope>
    <source>
        <strain evidence="6 7">Sn10-6</strain>
    </source>
</reference>
<dbReference type="EC" id="3.5.1.88" evidence="5"/>
<dbReference type="PANTHER" id="PTHR10458">
    <property type="entry name" value="PEPTIDE DEFORMYLASE"/>
    <property type="match status" value="1"/>
</dbReference>
<dbReference type="CDD" id="cd00487">
    <property type="entry name" value="Pep_deformylase"/>
    <property type="match status" value="1"/>
</dbReference>
<comment type="caution">
    <text evidence="6">The sequence shown here is derived from an EMBL/GenBank/DDBJ whole genome shotgun (WGS) entry which is preliminary data.</text>
</comment>
<evidence type="ECO:0000256" key="3">
    <source>
        <dbReference type="ARBA" id="ARBA00022801"/>
    </source>
</evidence>
<dbReference type="FunFam" id="3.90.45.10:FF:000003">
    <property type="entry name" value="Peptide deformylase"/>
    <property type="match status" value="1"/>
</dbReference>
<dbReference type="PANTHER" id="PTHR10458:SF22">
    <property type="entry name" value="PEPTIDE DEFORMYLASE"/>
    <property type="match status" value="1"/>
</dbReference>
<dbReference type="Gene3D" id="3.90.45.10">
    <property type="entry name" value="Peptide deformylase"/>
    <property type="match status" value="1"/>
</dbReference>
<evidence type="ECO:0000256" key="2">
    <source>
        <dbReference type="ARBA" id="ARBA00022723"/>
    </source>
</evidence>
<keyword evidence="3 5" id="KW-0378">Hydrolase</keyword>
<dbReference type="GO" id="GO:0006412">
    <property type="term" value="P:translation"/>
    <property type="evidence" value="ECO:0007669"/>
    <property type="project" value="UniProtKB-UniRule"/>
</dbReference>
<keyword evidence="4 5" id="KW-0648">Protein biosynthesis</keyword>
<feature type="binding site" evidence="5">
    <location>
        <position position="145"/>
    </location>
    <ligand>
        <name>Fe cation</name>
        <dbReference type="ChEBI" id="CHEBI:24875"/>
    </ligand>
</feature>
<dbReference type="NCBIfam" id="NF001159">
    <property type="entry name" value="PRK00150.1-3"/>
    <property type="match status" value="1"/>
</dbReference>
<comment type="cofactor">
    <cofactor evidence="5">
        <name>Fe(2+)</name>
        <dbReference type="ChEBI" id="CHEBI:29033"/>
    </cofactor>
    <text evidence="5">Binds 1 Fe(2+) ion.</text>
</comment>
<evidence type="ECO:0000313" key="7">
    <source>
        <dbReference type="Proteomes" id="UP000033684"/>
    </source>
</evidence>
<dbReference type="Proteomes" id="UP000033684">
    <property type="component" value="Unassembled WGS sequence"/>
</dbReference>
<comment type="catalytic activity">
    <reaction evidence="5">
        <text>N-terminal N-formyl-L-methionyl-[peptide] + H2O = N-terminal L-methionyl-[peptide] + formate</text>
        <dbReference type="Rhea" id="RHEA:24420"/>
        <dbReference type="Rhea" id="RHEA-COMP:10639"/>
        <dbReference type="Rhea" id="RHEA-COMP:10640"/>
        <dbReference type="ChEBI" id="CHEBI:15377"/>
        <dbReference type="ChEBI" id="CHEBI:15740"/>
        <dbReference type="ChEBI" id="CHEBI:49298"/>
        <dbReference type="ChEBI" id="CHEBI:64731"/>
        <dbReference type="EC" id="3.5.1.88"/>
    </reaction>
</comment>
<dbReference type="InterPro" id="IPR023635">
    <property type="entry name" value="Peptide_deformylase"/>
</dbReference>
<gene>
    <name evidence="5" type="primary">def</name>
    <name evidence="6" type="ORF">VZ94_04445</name>
</gene>
<dbReference type="PIRSF" id="PIRSF004749">
    <property type="entry name" value="Pep_def"/>
    <property type="match status" value="1"/>
</dbReference>
<dbReference type="GO" id="GO:0042586">
    <property type="term" value="F:peptide deformylase activity"/>
    <property type="evidence" value="ECO:0007669"/>
    <property type="project" value="UniProtKB-UniRule"/>
</dbReference>
<evidence type="ECO:0000256" key="4">
    <source>
        <dbReference type="ARBA" id="ARBA00022917"/>
    </source>
</evidence>
<dbReference type="AlphaFoldDB" id="A0A0F3ILS5"/>
<dbReference type="RefSeq" id="WP_045778315.1">
    <property type="nucleotide sequence ID" value="NZ_LAJX01000034.1"/>
</dbReference>
<dbReference type="PRINTS" id="PR01576">
    <property type="entry name" value="PDEFORMYLASE"/>
</dbReference>
<accession>A0A0F3ILS5</accession>
<dbReference type="HAMAP" id="MF_00163">
    <property type="entry name" value="Pep_deformylase"/>
    <property type="match status" value="1"/>
</dbReference>
<evidence type="ECO:0000313" key="6">
    <source>
        <dbReference type="EMBL" id="KJV07483.1"/>
    </source>
</evidence>
<dbReference type="GO" id="GO:0046872">
    <property type="term" value="F:metal ion binding"/>
    <property type="evidence" value="ECO:0007669"/>
    <property type="project" value="UniProtKB-KW"/>
</dbReference>
<comment type="similarity">
    <text evidence="1 5">Belongs to the polypeptide deformylase family.</text>
</comment>
<keyword evidence="2 5" id="KW-0479">Metal-binding</keyword>
<name>A0A0F3ILS5_9GAMM</name>
<protein>
    <recommendedName>
        <fullName evidence="5">Peptide deformylase</fullName>
        <shortName evidence="5">PDF</shortName>
        <ecNumber evidence="5">3.5.1.88</ecNumber>
    </recommendedName>
    <alternativeName>
        <fullName evidence="5">Polypeptide deformylase</fullName>
    </alternativeName>
</protein>
<feature type="binding site" evidence="5">
    <location>
        <position position="103"/>
    </location>
    <ligand>
        <name>Fe cation</name>
        <dbReference type="ChEBI" id="CHEBI:24875"/>
    </ligand>
</feature>
<dbReference type="SUPFAM" id="SSF56420">
    <property type="entry name" value="Peptide deformylase"/>
    <property type="match status" value="1"/>
</dbReference>
<organism evidence="6 7">
    <name type="scientific">Methylocucumis oryzae</name>
    <dbReference type="NCBI Taxonomy" id="1632867"/>
    <lineage>
        <taxon>Bacteria</taxon>
        <taxon>Pseudomonadati</taxon>
        <taxon>Pseudomonadota</taxon>
        <taxon>Gammaproteobacteria</taxon>
        <taxon>Methylococcales</taxon>
        <taxon>Methylococcaceae</taxon>
        <taxon>Methylocucumis</taxon>
    </lineage>
</organism>
<keyword evidence="7" id="KW-1185">Reference proteome</keyword>
<sequence>MTSSNPLEIAQLGAEVLRLTAMPVENISAPETQQIITLMLETLSQSEGVGIAAPQLHVNQRIIVIASRPTKRYPYAPSMPATVMINPCITAHSEQQEKDWEGCLSIPGIRALVPRYIDIEATYIDLKGEPQSTRLTGFPARVFQHEYDHLDGLVYLDRVTDSRDIISETEFFKRLA</sequence>